<feature type="compositionally biased region" description="Basic and acidic residues" evidence="1">
    <location>
        <begin position="217"/>
        <end position="226"/>
    </location>
</feature>
<accession>A0A2C9LB61</accession>
<evidence type="ECO:0000313" key="3">
    <source>
        <dbReference type="Proteomes" id="UP000076420"/>
    </source>
</evidence>
<dbReference type="OrthoDB" id="6097938at2759"/>
<dbReference type="KEGG" id="bgt:106057156"/>
<organism evidence="2 3">
    <name type="scientific">Biomphalaria glabrata</name>
    <name type="common">Bloodfluke planorb</name>
    <name type="synonym">Freshwater snail</name>
    <dbReference type="NCBI Taxonomy" id="6526"/>
    <lineage>
        <taxon>Eukaryota</taxon>
        <taxon>Metazoa</taxon>
        <taxon>Spiralia</taxon>
        <taxon>Lophotrochozoa</taxon>
        <taxon>Mollusca</taxon>
        <taxon>Gastropoda</taxon>
        <taxon>Heterobranchia</taxon>
        <taxon>Euthyneura</taxon>
        <taxon>Panpulmonata</taxon>
        <taxon>Hygrophila</taxon>
        <taxon>Lymnaeoidea</taxon>
        <taxon>Planorbidae</taxon>
        <taxon>Biomphalaria</taxon>
    </lineage>
</organism>
<dbReference type="AlphaFoldDB" id="A0A2C9LB61"/>
<proteinExistence type="predicted"/>
<dbReference type="VEuPathDB" id="VectorBase:BGLB029197"/>
<feature type="region of interest" description="Disordered" evidence="1">
    <location>
        <begin position="217"/>
        <end position="245"/>
    </location>
</feature>
<feature type="region of interest" description="Disordered" evidence="1">
    <location>
        <begin position="268"/>
        <end position="347"/>
    </location>
</feature>
<evidence type="ECO:0000313" key="2">
    <source>
        <dbReference type="EnsemblMetazoa" id="BGLB029197-PB"/>
    </source>
</evidence>
<sequence length="347" mass="39135">MRSCNCSARLTNFIKSLYRYQHFCTCTTMNEFSSPCTDEPLVANPRVHVEGREYYERNHKSSDWFGHDNSVTSDPKPEARLRSDAAKENALKNRGCMNENMQGYANPPLVRNIHPRGVKGDAKDIAEGNKGDGMKNLIENYGNLEVSARPNPKVKGADAEEYLQRQHGSTKVLLDHYSTDPIPASELPPKPRLGIGAEEIAEKHKGEKMGPLMRLEGTKTPREPKQGRLHQQSVGSGWDEIPPQNRMRPEGENIAQKNSADSINDLFHNNHVEPSKKTPTKVLQHMTESGTPRKTPPSRVRLDGVRNMERARNQDEMSAIMHGSPTQQVRPDSGKKHLPHMQRSELW</sequence>
<protein>
    <submittedName>
        <fullName evidence="2">Uncharacterized protein</fullName>
    </submittedName>
</protein>
<gene>
    <name evidence="2" type="primary">106057156</name>
</gene>
<reference evidence="2" key="1">
    <citation type="submission" date="2020-05" db="UniProtKB">
        <authorList>
            <consortium name="EnsemblMetazoa"/>
        </authorList>
    </citation>
    <scope>IDENTIFICATION</scope>
    <source>
        <strain evidence="2">BB02</strain>
    </source>
</reference>
<name>A0A2C9LB61_BIOGL</name>
<evidence type="ECO:0000256" key="1">
    <source>
        <dbReference type="SAM" id="MobiDB-lite"/>
    </source>
</evidence>
<dbReference type="EnsemblMetazoa" id="BGLB029197-RB">
    <property type="protein sequence ID" value="BGLB029197-PB"/>
    <property type="gene ID" value="BGLB029197"/>
</dbReference>
<dbReference type="VEuPathDB" id="VectorBase:BGLAX_026652"/>
<feature type="compositionally biased region" description="Basic and acidic residues" evidence="1">
    <location>
        <begin position="300"/>
        <end position="315"/>
    </location>
</feature>
<dbReference type="Proteomes" id="UP000076420">
    <property type="component" value="Unassembled WGS sequence"/>
</dbReference>